<name>A0ABW3WNS7_9FLAO</name>
<evidence type="ECO:0000313" key="1">
    <source>
        <dbReference type="EMBL" id="MFD1292896.1"/>
    </source>
</evidence>
<dbReference type="RefSeq" id="WP_386807791.1">
    <property type="nucleotide sequence ID" value="NZ_JBHTMV010000003.1"/>
</dbReference>
<evidence type="ECO:0000313" key="2">
    <source>
        <dbReference type="Proteomes" id="UP001597241"/>
    </source>
</evidence>
<protein>
    <recommendedName>
        <fullName evidence="3">STAS domain-containing protein</fullName>
    </recommendedName>
</protein>
<keyword evidence="2" id="KW-1185">Reference proteome</keyword>
<accession>A0ABW3WNS7</accession>
<dbReference type="EMBL" id="JBHTMV010000003">
    <property type="protein sequence ID" value="MFD1292896.1"/>
    <property type="molecule type" value="Genomic_DNA"/>
</dbReference>
<comment type="caution">
    <text evidence="1">The sequence shown here is derived from an EMBL/GenBank/DDBJ whole genome shotgun (WGS) entry which is preliminary data.</text>
</comment>
<gene>
    <name evidence="1" type="ORF">ACFQ5N_03515</name>
</gene>
<evidence type="ECO:0008006" key="3">
    <source>
        <dbReference type="Google" id="ProtNLM"/>
    </source>
</evidence>
<sequence>MIIKYQVFEENQLLVLRYEGVWCFETYKQQVLAFVQTPEWKSINKFLVDLRYVEYVFNNEDIALLLDVKKNIIQKNHVSVQLVDKPMITALTHLMQEEFGILDITTEYCCTVERAIELLDISFNENQLTNALDNLELSF</sequence>
<dbReference type="Proteomes" id="UP001597241">
    <property type="component" value="Unassembled WGS sequence"/>
</dbReference>
<proteinExistence type="predicted"/>
<organism evidence="1 2">
    <name type="scientific">Lutibacter holmesii</name>
    <dbReference type="NCBI Taxonomy" id="1137985"/>
    <lineage>
        <taxon>Bacteria</taxon>
        <taxon>Pseudomonadati</taxon>
        <taxon>Bacteroidota</taxon>
        <taxon>Flavobacteriia</taxon>
        <taxon>Flavobacteriales</taxon>
        <taxon>Flavobacteriaceae</taxon>
        <taxon>Lutibacter</taxon>
    </lineage>
</organism>
<reference evidence="2" key="1">
    <citation type="journal article" date="2019" name="Int. J. Syst. Evol. Microbiol.">
        <title>The Global Catalogue of Microorganisms (GCM) 10K type strain sequencing project: providing services to taxonomists for standard genome sequencing and annotation.</title>
        <authorList>
            <consortium name="The Broad Institute Genomics Platform"/>
            <consortium name="The Broad Institute Genome Sequencing Center for Infectious Disease"/>
            <person name="Wu L."/>
            <person name="Ma J."/>
        </authorList>
    </citation>
    <scope>NUCLEOTIDE SEQUENCE [LARGE SCALE GENOMIC DNA]</scope>
    <source>
        <strain evidence="2">CCUG 62221</strain>
    </source>
</reference>